<dbReference type="Proteomes" id="UP001174694">
    <property type="component" value="Unassembled WGS sequence"/>
</dbReference>
<evidence type="ECO:0000313" key="2">
    <source>
        <dbReference type="EMBL" id="KAJ9142110.1"/>
    </source>
</evidence>
<reference evidence="2" key="1">
    <citation type="submission" date="2022-07" db="EMBL/GenBank/DDBJ databases">
        <title>Fungi with potential for degradation of polypropylene.</title>
        <authorList>
            <person name="Gostincar C."/>
        </authorList>
    </citation>
    <scope>NUCLEOTIDE SEQUENCE</scope>
    <source>
        <strain evidence="2">EXF-13308</strain>
    </source>
</reference>
<evidence type="ECO:0000313" key="3">
    <source>
        <dbReference type="Proteomes" id="UP001174694"/>
    </source>
</evidence>
<feature type="region of interest" description="Disordered" evidence="1">
    <location>
        <begin position="153"/>
        <end position="191"/>
    </location>
</feature>
<sequence>MLQTTQFVKPEDRMATIPLHCILCPKQPTFSDVSHLLTHISSKSHLANRFRLELRAKTENDARAQLNRFEHWYTENSIERLLSERLAAKEAKKPSKRGARGSAIPMKPRQTTDEEPVIKSEQEREDVGLLPLYHWNTLGNRQSVHLHDPRRDLLSEDRFQTPARRTRSRYALPESPDSPSPVIKLESSRSTTETIDSIAPVTEVGAELDNTGFSELKGAKWPGMGRFDSATDEQKRKRNQKKDRSVLQSMVISSESVTPTEHVWDDYFNELKRTRNIYDSPSIEGTPDHKGQVEETESPVKKRRSRRVAGSQAACTTPPACSMTSSTAKDLLYIEGDLGTTADNHNNDEINVFLDGPEPAPGGINAPMAEARCDLVYRPVLQTLPPNITNIGAQHRAFGQMTPTYPFLSNKGAEQLVYPTAAPENVRSSYFPSRPQRFPIELSNLNPLCQEVFHYHFDNSVPGSMLNFESIVNGLPSNVGAQDSPYTAPGTHSNTDFDL</sequence>
<feature type="region of interest" description="Disordered" evidence="1">
    <location>
        <begin position="214"/>
        <end position="247"/>
    </location>
</feature>
<feature type="region of interest" description="Disordered" evidence="1">
    <location>
        <begin position="278"/>
        <end position="313"/>
    </location>
</feature>
<proteinExistence type="predicted"/>
<evidence type="ECO:0000256" key="1">
    <source>
        <dbReference type="SAM" id="MobiDB-lite"/>
    </source>
</evidence>
<organism evidence="2 3">
    <name type="scientific">Pleurostoma richardsiae</name>
    <dbReference type="NCBI Taxonomy" id="41990"/>
    <lineage>
        <taxon>Eukaryota</taxon>
        <taxon>Fungi</taxon>
        <taxon>Dikarya</taxon>
        <taxon>Ascomycota</taxon>
        <taxon>Pezizomycotina</taxon>
        <taxon>Sordariomycetes</taxon>
        <taxon>Sordariomycetidae</taxon>
        <taxon>Calosphaeriales</taxon>
        <taxon>Pleurostomataceae</taxon>
        <taxon>Pleurostoma</taxon>
    </lineage>
</organism>
<name>A0AA38VDF6_9PEZI</name>
<dbReference type="AlphaFoldDB" id="A0AA38VDF6"/>
<keyword evidence="3" id="KW-1185">Reference proteome</keyword>
<comment type="caution">
    <text evidence="2">The sequence shown here is derived from an EMBL/GenBank/DDBJ whole genome shotgun (WGS) entry which is preliminary data.</text>
</comment>
<feature type="compositionally biased region" description="Basic and acidic residues" evidence="1">
    <location>
        <begin position="110"/>
        <end position="122"/>
    </location>
</feature>
<accession>A0AA38VDF6</accession>
<feature type="region of interest" description="Disordered" evidence="1">
    <location>
        <begin position="89"/>
        <end position="122"/>
    </location>
</feature>
<protein>
    <submittedName>
        <fullName evidence="2">Uncharacterized protein</fullName>
    </submittedName>
</protein>
<gene>
    <name evidence="2" type="ORF">NKR23_g7361</name>
</gene>
<dbReference type="EMBL" id="JANBVO010000023">
    <property type="protein sequence ID" value="KAJ9142110.1"/>
    <property type="molecule type" value="Genomic_DNA"/>
</dbReference>